<name>A0A418VHL7_9DEIO</name>
<proteinExistence type="predicted"/>
<evidence type="ECO:0000313" key="1">
    <source>
        <dbReference type="EMBL" id="RJF75629.1"/>
    </source>
</evidence>
<gene>
    <name evidence="1" type="ORF">D3875_00845</name>
</gene>
<dbReference type="EMBL" id="QYUJ01000004">
    <property type="protein sequence ID" value="RJF75629.1"/>
    <property type="molecule type" value="Genomic_DNA"/>
</dbReference>
<accession>A0A418VHL7</accession>
<sequence length="221" mass="24575">MLIEIHCEVSTMTSQHHQTFQTCPPDLYIDNTDVPVIRPLQTVSRETPAPHSPLGLWTQWYALPKTPLMVTAEFAAAIEGPLPPLDTVLSIAAMDAAPARWTSSGEAWVVPLPLQLLGVVPIRRKNSPNARIPVWASTNFLPTEEGTGTTFESLCIGHEETVRALLKEVTRVGQHTPLRLSVRPVALSIREAEEAISENRPLPEHTTHFAPPYKFDWSRLK</sequence>
<keyword evidence="2" id="KW-1185">Reference proteome</keyword>
<dbReference type="Proteomes" id="UP000286287">
    <property type="component" value="Unassembled WGS sequence"/>
</dbReference>
<reference evidence="1 2" key="1">
    <citation type="submission" date="2018-09" db="EMBL/GenBank/DDBJ databases">
        <authorList>
            <person name="Zhu H."/>
        </authorList>
    </citation>
    <scope>NUCLEOTIDE SEQUENCE [LARGE SCALE GENOMIC DNA]</scope>
    <source>
        <strain evidence="1 2">K2S05-167</strain>
    </source>
</reference>
<protein>
    <submittedName>
        <fullName evidence="1">Uncharacterized protein</fullName>
    </submittedName>
</protein>
<organism evidence="1 2">
    <name type="scientific">Deinococcus cavernae</name>
    <dbReference type="NCBI Taxonomy" id="2320857"/>
    <lineage>
        <taxon>Bacteria</taxon>
        <taxon>Thermotogati</taxon>
        <taxon>Deinococcota</taxon>
        <taxon>Deinococci</taxon>
        <taxon>Deinococcales</taxon>
        <taxon>Deinococcaceae</taxon>
        <taxon>Deinococcus</taxon>
    </lineage>
</organism>
<dbReference type="AlphaFoldDB" id="A0A418VHL7"/>
<evidence type="ECO:0000313" key="2">
    <source>
        <dbReference type="Proteomes" id="UP000286287"/>
    </source>
</evidence>
<comment type="caution">
    <text evidence="1">The sequence shown here is derived from an EMBL/GenBank/DDBJ whole genome shotgun (WGS) entry which is preliminary data.</text>
</comment>